<dbReference type="GO" id="GO:0005886">
    <property type="term" value="C:plasma membrane"/>
    <property type="evidence" value="ECO:0007669"/>
    <property type="project" value="UniProtKB-ARBA"/>
</dbReference>
<dbReference type="CDD" id="cd00082">
    <property type="entry name" value="HisKA"/>
    <property type="match status" value="1"/>
</dbReference>
<dbReference type="InterPro" id="IPR003661">
    <property type="entry name" value="HisK_dim/P_dom"/>
</dbReference>
<feature type="domain" description="Histidine kinase" evidence="9">
    <location>
        <begin position="175"/>
        <end position="394"/>
    </location>
</feature>
<dbReference type="PRINTS" id="PR00344">
    <property type="entry name" value="BCTRLSENSOR"/>
</dbReference>
<keyword evidence="7" id="KW-0472">Membrane</keyword>
<proteinExistence type="predicted"/>
<dbReference type="InterPro" id="IPR035965">
    <property type="entry name" value="PAS-like_dom_sf"/>
</dbReference>
<evidence type="ECO:0000256" key="7">
    <source>
        <dbReference type="ARBA" id="ARBA00023136"/>
    </source>
</evidence>
<keyword evidence="5" id="KW-0418">Kinase</keyword>
<keyword evidence="6" id="KW-0902">Two-component regulatory system</keyword>
<dbReference type="SMART" id="SM00387">
    <property type="entry name" value="HATPase_c"/>
    <property type="match status" value="1"/>
</dbReference>
<gene>
    <name evidence="11" type="ORF">SAMN02745148_00390</name>
</gene>
<feature type="domain" description="PAC" evidence="10">
    <location>
        <begin position="120"/>
        <end position="171"/>
    </location>
</feature>
<organism evidence="11 12">
    <name type="scientific">Modicisalibacter ilicicola DSM 19980</name>
    <dbReference type="NCBI Taxonomy" id="1121942"/>
    <lineage>
        <taxon>Bacteria</taxon>
        <taxon>Pseudomonadati</taxon>
        <taxon>Pseudomonadota</taxon>
        <taxon>Gammaproteobacteria</taxon>
        <taxon>Oceanospirillales</taxon>
        <taxon>Halomonadaceae</taxon>
        <taxon>Modicisalibacter</taxon>
    </lineage>
</organism>
<keyword evidence="12" id="KW-1185">Reference proteome</keyword>
<evidence type="ECO:0000259" key="10">
    <source>
        <dbReference type="PROSITE" id="PS50113"/>
    </source>
</evidence>
<dbReference type="Gene3D" id="1.10.287.130">
    <property type="match status" value="1"/>
</dbReference>
<evidence type="ECO:0000259" key="9">
    <source>
        <dbReference type="PROSITE" id="PS50109"/>
    </source>
</evidence>
<dbReference type="RefSeq" id="WP_175546917.1">
    <property type="nucleotide sequence ID" value="NZ_FQUJ01000002.1"/>
</dbReference>
<dbReference type="NCBIfam" id="TIGR00229">
    <property type="entry name" value="sensory_box"/>
    <property type="match status" value="1"/>
</dbReference>
<protein>
    <recommendedName>
        <fullName evidence="2">histidine kinase</fullName>
        <ecNumber evidence="2">2.7.13.3</ecNumber>
    </recommendedName>
</protein>
<evidence type="ECO:0000313" key="12">
    <source>
        <dbReference type="Proteomes" id="UP000184346"/>
    </source>
</evidence>
<evidence type="ECO:0000313" key="11">
    <source>
        <dbReference type="EMBL" id="SHE41425.1"/>
    </source>
</evidence>
<dbReference type="SUPFAM" id="SSF55785">
    <property type="entry name" value="PYP-like sensor domain (PAS domain)"/>
    <property type="match status" value="1"/>
</dbReference>
<dbReference type="Proteomes" id="UP000184346">
    <property type="component" value="Unassembled WGS sequence"/>
</dbReference>
<evidence type="ECO:0000256" key="3">
    <source>
        <dbReference type="ARBA" id="ARBA00022553"/>
    </source>
</evidence>
<dbReference type="SMART" id="SM00388">
    <property type="entry name" value="HisKA"/>
    <property type="match status" value="1"/>
</dbReference>
<dbReference type="SMART" id="SM00086">
    <property type="entry name" value="PAC"/>
    <property type="match status" value="1"/>
</dbReference>
<dbReference type="PROSITE" id="PS50109">
    <property type="entry name" value="HIS_KIN"/>
    <property type="match status" value="1"/>
</dbReference>
<evidence type="ECO:0000256" key="2">
    <source>
        <dbReference type="ARBA" id="ARBA00012438"/>
    </source>
</evidence>
<evidence type="ECO:0000256" key="1">
    <source>
        <dbReference type="ARBA" id="ARBA00000085"/>
    </source>
</evidence>
<dbReference type="Gene3D" id="3.30.565.10">
    <property type="entry name" value="Histidine kinase-like ATPase, C-terminal domain"/>
    <property type="match status" value="1"/>
</dbReference>
<dbReference type="GO" id="GO:0000155">
    <property type="term" value="F:phosphorelay sensor kinase activity"/>
    <property type="evidence" value="ECO:0007669"/>
    <property type="project" value="InterPro"/>
</dbReference>
<evidence type="ECO:0000256" key="5">
    <source>
        <dbReference type="ARBA" id="ARBA00022777"/>
    </source>
</evidence>
<dbReference type="Pfam" id="PF00512">
    <property type="entry name" value="HisKA"/>
    <property type="match status" value="1"/>
</dbReference>
<keyword evidence="4" id="KW-0808">Transferase</keyword>
<dbReference type="PANTHER" id="PTHR43711:SF1">
    <property type="entry name" value="HISTIDINE KINASE 1"/>
    <property type="match status" value="1"/>
</dbReference>
<dbReference type="AlphaFoldDB" id="A0A1M4TAH2"/>
<dbReference type="InterPro" id="IPR013655">
    <property type="entry name" value="PAS_fold_3"/>
</dbReference>
<dbReference type="PANTHER" id="PTHR43711">
    <property type="entry name" value="TWO-COMPONENT HISTIDINE KINASE"/>
    <property type="match status" value="1"/>
</dbReference>
<dbReference type="InterPro" id="IPR050736">
    <property type="entry name" value="Sensor_HK_Regulatory"/>
</dbReference>
<dbReference type="EMBL" id="FQUJ01000002">
    <property type="protein sequence ID" value="SHE41425.1"/>
    <property type="molecule type" value="Genomic_DNA"/>
</dbReference>
<dbReference type="InterPro" id="IPR003594">
    <property type="entry name" value="HATPase_dom"/>
</dbReference>
<evidence type="ECO:0000256" key="8">
    <source>
        <dbReference type="SAM" id="MobiDB-lite"/>
    </source>
</evidence>
<evidence type="ECO:0000256" key="6">
    <source>
        <dbReference type="ARBA" id="ARBA00023012"/>
    </source>
</evidence>
<evidence type="ECO:0000256" key="4">
    <source>
        <dbReference type="ARBA" id="ARBA00022679"/>
    </source>
</evidence>
<dbReference type="EC" id="2.7.13.3" evidence="2"/>
<dbReference type="PROSITE" id="PS50113">
    <property type="entry name" value="PAC"/>
    <property type="match status" value="1"/>
</dbReference>
<feature type="region of interest" description="Disordered" evidence="8">
    <location>
        <begin position="14"/>
        <end position="39"/>
    </location>
</feature>
<comment type="catalytic activity">
    <reaction evidence="1">
        <text>ATP + protein L-histidine = ADP + protein N-phospho-L-histidine.</text>
        <dbReference type="EC" id="2.7.13.3"/>
    </reaction>
</comment>
<reference evidence="11 12" key="1">
    <citation type="submission" date="2016-11" db="EMBL/GenBank/DDBJ databases">
        <authorList>
            <person name="Jaros S."/>
            <person name="Januszkiewicz K."/>
            <person name="Wedrychowicz H."/>
        </authorList>
    </citation>
    <scope>NUCLEOTIDE SEQUENCE [LARGE SCALE GENOMIC DNA]</scope>
    <source>
        <strain evidence="11 12">DSM 19980</strain>
    </source>
</reference>
<name>A0A1M4TAH2_9GAMM</name>
<dbReference type="Pfam" id="PF08447">
    <property type="entry name" value="PAS_3"/>
    <property type="match status" value="1"/>
</dbReference>
<dbReference type="InterPro" id="IPR004358">
    <property type="entry name" value="Sig_transdc_His_kin-like_C"/>
</dbReference>
<accession>A0A1M4TAH2</accession>
<dbReference type="InterPro" id="IPR000700">
    <property type="entry name" value="PAS-assoc_C"/>
</dbReference>
<dbReference type="CDD" id="cd00130">
    <property type="entry name" value="PAS"/>
    <property type="match status" value="1"/>
</dbReference>
<sequence>MLFFTLHPWRARQRTQADAERPHRQGLPDGQAAAQEAFDEPTRRLHKIASQIPGLIYQFRRTPDGHYTFPYASEAIRALYELSPEEARRDATRALAMIDPDDLPEVLRSIEVSAETLTPWHSEYRLHHSDGRVVWLEGQAIPERETDGGVLWHGFIHDVTERKQIEQMKSDFVSTVSHELRTPLTSINGVLGLAAGGALGELPEQAREMLTMAHHNARQLAHLLDDLLDMDKLGAGRMAFDLQERPLMALVEESLDANRAFAAQHRVSLVLVSRLDQATINVDATRFRQIMTNLLSNAIKFSPPGERVEVRVEAVEDRARVSVSDRGPGIPAAFRSRIFQKFSQANTPKTRHKGGTGLGLAITRELVERMWGILSFTSEEGQGTCFSFEFSRCDLCSRHCMRHGYDVPATRPPCRG</sequence>
<dbReference type="InterPro" id="IPR001610">
    <property type="entry name" value="PAC"/>
</dbReference>
<dbReference type="STRING" id="1121942.SAMN02745148_00390"/>
<dbReference type="InterPro" id="IPR005467">
    <property type="entry name" value="His_kinase_dom"/>
</dbReference>
<dbReference type="FunFam" id="3.30.565.10:FF:000006">
    <property type="entry name" value="Sensor histidine kinase WalK"/>
    <property type="match status" value="1"/>
</dbReference>
<dbReference type="FunFam" id="1.10.287.130:FF:000001">
    <property type="entry name" value="Two-component sensor histidine kinase"/>
    <property type="match status" value="1"/>
</dbReference>
<dbReference type="SUPFAM" id="SSF47384">
    <property type="entry name" value="Homodimeric domain of signal transducing histidine kinase"/>
    <property type="match status" value="1"/>
</dbReference>
<dbReference type="CDD" id="cd16922">
    <property type="entry name" value="HATPase_EvgS-ArcB-TorS-like"/>
    <property type="match status" value="1"/>
</dbReference>
<dbReference type="Pfam" id="PF02518">
    <property type="entry name" value="HATPase_c"/>
    <property type="match status" value="1"/>
</dbReference>
<dbReference type="InterPro" id="IPR000014">
    <property type="entry name" value="PAS"/>
</dbReference>
<dbReference type="InterPro" id="IPR036097">
    <property type="entry name" value="HisK_dim/P_sf"/>
</dbReference>
<dbReference type="SUPFAM" id="SSF55874">
    <property type="entry name" value="ATPase domain of HSP90 chaperone/DNA topoisomerase II/histidine kinase"/>
    <property type="match status" value="1"/>
</dbReference>
<dbReference type="InterPro" id="IPR036890">
    <property type="entry name" value="HATPase_C_sf"/>
</dbReference>
<dbReference type="Gene3D" id="3.30.450.20">
    <property type="entry name" value="PAS domain"/>
    <property type="match status" value="1"/>
</dbReference>
<keyword evidence="3" id="KW-0597">Phosphoprotein</keyword>